<dbReference type="Proteomes" id="UP000183642">
    <property type="component" value="Unassembled WGS sequence"/>
</dbReference>
<keyword evidence="4" id="KW-0804">Transcription</keyword>
<name>A0A1I5H6V8_9ACTN</name>
<dbReference type="GO" id="GO:0003677">
    <property type="term" value="F:DNA binding"/>
    <property type="evidence" value="ECO:0007669"/>
    <property type="project" value="UniProtKB-KW"/>
</dbReference>
<evidence type="ECO:0000256" key="4">
    <source>
        <dbReference type="ARBA" id="ARBA00023163"/>
    </source>
</evidence>
<evidence type="ECO:0000259" key="5">
    <source>
        <dbReference type="PROSITE" id="PS50931"/>
    </source>
</evidence>
<dbReference type="PRINTS" id="PR00039">
    <property type="entry name" value="HTHLYSR"/>
</dbReference>
<accession>A0A1I5H6V8</accession>
<dbReference type="FunFam" id="1.10.10.10:FF:000001">
    <property type="entry name" value="LysR family transcriptional regulator"/>
    <property type="match status" value="1"/>
</dbReference>
<comment type="similarity">
    <text evidence="1">Belongs to the LysR transcriptional regulatory family.</text>
</comment>
<dbReference type="Pfam" id="PF00126">
    <property type="entry name" value="HTH_1"/>
    <property type="match status" value="1"/>
</dbReference>
<dbReference type="InterPro" id="IPR005119">
    <property type="entry name" value="LysR_subst-bd"/>
</dbReference>
<dbReference type="InterPro" id="IPR036388">
    <property type="entry name" value="WH-like_DNA-bd_sf"/>
</dbReference>
<reference evidence="7" key="1">
    <citation type="submission" date="2016-10" db="EMBL/GenBank/DDBJ databases">
        <authorList>
            <person name="Varghese N."/>
            <person name="Submissions S."/>
        </authorList>
    </citation>
    <scope>NUCLEOTIDE SEQUENCE [LARGE SCALE GENOMIC DNA]</scope>
    <source>
        <strain evidence="7">DSM 43161</strain>
    </source>
</reference>
<dbReference type="Gene3D" id="3.40.190.10">
    <property type="entry name" value="Periplasmic binding protein-like II"/>
    <property type="match status" value="2"/>
</dbReference>
<evidence type="ECO:0000256" key="1">
    <source>
        <dbReference type="ARBA" id="ARBA00009437"/>
    </source>
</evidence>
<dbReference type="SUPFAM" id="SSF46785">
    <property type="entry name" value="Winged helix' DNA-binding domain"/>
    <property type="match status" value="1"/>
</dbReference>
<dbReference type="PANTHER" id="PTHR30346:SF0">
    <property type="entry name" value="HCA OPERON TRANSCRIPTIONAL ACTIVATOR HCAR"/>
    <property type="match status" value="1"/>
</dbReference>
<dbReference type="RefSeq" id="WP_075014771.1">
    <property type="nucleotide sequence ID" value="NZ_FOWE01000008.1"/>
</dbReference>
<evidence type="ECO:0000313" key="7">
    <source>
        <dbReference type="Proteomes" id="UP000183642"/>
    </source>
</evidence>
<feature type="domain" description="HTH lysR-type" evidence="5">
    <location>
        <begin position="1"/>
        <end position="60"/>
    </location>
</feature>
<dbReference type="GO" id="GO:0003700">
    <property type="term" value="F:DNA-binding transcription factor activity"/>
    <property type="evidence" value="ECO:0007669"/>
    <property type="project" value="InterPro"/>
</dbReference>
<dbReference type="CDD" id="cd08414">
    <property type="entry name" value="PBP2_LTTR_aromatics_like"/>
    <property type="match status" value="1"/>
</dbReference>
<evidence type="ECO:0000256" key="2">
    <source>
        <dbReference type="ARBA" id="ARBA00023015"/>
    </source>
</evidence>
<dbReference type="Pfam" id="PF03466">
    <property type="entry name" value="LysR_substrate"/>
    <property type="match status" value="1"/>
</dbReference>
<keyword evidence="2" id="KW-0805">Transcription regulation</keyword>
<organism evidence="6 7">
    <name type="scientific">Geodermatophilus obscurus</name>
    <dbReference type="NCBI Taxonomy" id="1861"/>
    <lineage>
        <taxon>Bacteria</taxon>
        <taxon>Bacillati</taxon>
        <taxon>Actinomycetota</taxon>
        <taxon>Actinomycetes</taxon>
        <taxon>Geodermatophilales</taxon>
        <taxon>Geodermatophilaceae</taxon>
        <taxon>Geodermatophilus</taxon>
    </lineage>
</organism>
<dbReference type="Gene3D" id="1.10.10.10">
    <property type="entry name" value="Winged helix-like DNA-binding domain superfamily/Winged helix DNA-binding domain"/>
    <property type="match status" value="1"/>
</dbReference>
<dbReference type="PANTHER" id="PTHR30346">
    <property type="entry name" value="TRANSCRIPTIONAL DUAL REGULATOR HCAR-RELATED"/>
    <property type="match status" value="1"/>
</dbReference>
<gene>
    <name evidence="6" type="ORF">SAMN05660359_03495</name>
</gene>
<dbReference type="PROSITE" id="PS50931">
    <property type="entry name" value="HTH_LYSR"/>
    <property type="match status" value="1"/>
</dbReference>
<evidence type="ECO:0000256" key="3">
    <source>
        <dbReference type="ARBA" id="ARBA00023125"/>
    </source>
</evidence>
<keyword evidence="3 6" id="KW-0238">DNA-binding</keyword>
<protein>
    <submittedName>
        <fullName evidence="6">DNA-binding transcriptional regulator, LysR family</fullName>
    </submittedName>
</protein>
<evidence type="ECO:0000313" key="6">
    <source>
        <dbReference type="EMBL" id="SFO43923.1"/>
    </source>
</evidence>
<dbReference type="EMBL" id="FOWE01000008">
    <property type="protein sequence ID" value="SFO43923.1"/>
    <property type="molecule type" value="Genomic_DNA"/>
</dbReference>
<dbReference type="OrthoDB" id="4140098at2"/>
<sequence length="307" mass="33609">MDVHLRDLRYFLAVADELHFTRAAQRLFVSQPALSRQIQVLEQHVRAPLFVRSPRGVSLTSAGRALVPYARRTVDTWDAAQQAVAEAVAADSRTLTVGMSIGVGRGLVPVAVEAFLRRHPGFRVDFQQLPFDDRSLGLDSGVSDLAFCWLPLPADGGLAHRVLVREERHLALPRDHPLTGRDELTMADLYDEPFIALPESTGSLRDYWLAVDARDGHPVRIGAVVHGPEEAVTALGRGLGVALISAGNAEIYRRPEYVVRPVRGLPPGELAIAWRADDTRPVVHDFVRCCVAALEDPAPRPEAGTVP</sequence>
<proteinExistence type="inferred from homology"/>
<dbReference type="GO" id="GO:0032993">
    <property type="term" value="C:protein-DNA complex"/>
    <property type="evidence" value="ECO:0007669"/>
    <property type="project" value="TreeGrafter"/>
</dbReference>
<dbReference type="InterPro" id="IPR000847">
    <property type="entry name" value="LysR_HTH_N"/>
</dbReference>
<dbReference type="AlphaFoldDB" id="A0A1I5H6V8"/>
<keyword evidence="7" id="KW-1185">Reference proteome</keyword>
<dbReference type="SUPFAM" id="SSF53850">
    <property type="entry name" value="Periplasmic binding protein-like II"/>
    <property type="match status" value="1"/>
</dbReference>
<dbReference type="InterPro" id="IPR036390">
    <property type="entry name" value="WH_DNA-bd_sf"/>
</dbReference>